<dbReference type="PRINTS" id="PR00080">
    <property type="entry name" value="SDRFAMILY"/>
</dbReference>
<keyword evidence="5" id="KW-1185">Reference proteome</keyword>
<evidence type="ECO:0000256" key="3">
    <source>
        <dbReference type="RuleBase" id="RU000363"/>
    </source>
</evidence>
<dbReference type="GO" id="GO:0016020">
    <property type="term" value="C:membrane"/>
    <property type="evidence" value="ECO:0007669"/>
    <property type="project" value="TreeGrafter"/>
</dbReference>
<dbReference type="Pfam" id="PF00106">
    <property type="entry name" value="adh_short"/>
    <property type="match status" value="1"/>
</dbReference>
<dbReference type="CDD" id="cd05233">
    <property type="entry name" value="SDR_c"/>
    <property type="match status" value="1"/>
</dbReference>
<reference evidence="4 5" key="1">
    <citation type="submission" date="2018-03" db="EMBL/GenBank/DDBJ databases">
        <title>Adhaeribacter sp. HMF7605 Genome sequencing and assembly.</title>
        <authorList>
            <person name="Kang H."/>
            <person name="Kang J."/>
            <person name="Cha I."/>
            <person name="Kim H."/>
            <person name="Joh K."/>
        </authorList>
    </citation>
    <scope>NUCLEOTIDE SEQUENCE [LARGE SCALE GENOMIC DNA]</scope>
    <source>
        <strain evidence="4 5">HMF7605</strain>
    </source>
</reference>
<dbReference type="InterPro" id="IPR002347">
    <property type="entry name" value="SDR_fam"/>
</dbReference>
<dbReference type="Gene3D" id="3.40.50.720">
    <property type="entry name" value="NAD(P)-binding Rossmann-like Domain"/>
    <property type="match status" value="1"/>
</dbReference>
<dbReference type="GO" id="GO:0016491">
    <property type="term" value="F:oxidoreductase activity"/>
    <property type="evidence" value="ECO:0007669"/>
    <property type="project" value="UniProtKB-KW"/>
</dbReference>
<gene>
    <name evidence="4" type="ORF">AHMF7605_13335</name>
</gene>
<dbReference type="PRINTS" id="PR00081">
    <property type="entry name" value="GDHRDH"/>
</dbReference>
<name>A0A2T2YG07_9BACT</name>
<protein>
    <submittedName>
        <fullName evidence="4">Short-chain dehydrogenase</fullName>
    </submittedName>
</protein>
<comment type="similarity">
    <text evidence="1 3">Belongs to the short-chain dehydrogenases/reductases (SDR) family.</text>
</comment>
<evidence type="ECO:0000313" key="4">
    <source>
        <dbReference type="EMBL" id="PSR54423.1"/>
    </source>
</evidence>
<dbReference type="RefSeq" id="WP_106930094.1">
    <property type="nucleotide sequence ID" value="NZ_PYFT01000001.1"/>
</dbReference>
<accession>A0A2T2YG07</accession>
<dbReference type="Proteomes" id="UP000240357">
    <property type="component" value="Unassembled WGS sequence"/>
</dbReference>
<dbReference type="InterPro" id="IPR036291">
    <property type="entry name" value="NAD(P)-bd_dom_sf"/>
</dbReference>
<dbReference type="EMBL" id="PYFT01000001">
    <property type="protein sequence ID" value="PSR54423.1"/>
    <property type="molecule type" value="Genomic_DNA"/>
</dbReference>
<evidence type="ECO:0000313" key="5">
    <source>
        <dbReference type="Proteomes" id="UP000240357"/>
    </source>
</evidence>
<evidence type="ECO:0000256" key="1">
    <source>
        <dbReference type="ARBA" id="ARBA00006484"/>
    </source>
</evidence>
<comment type="caution">
    <text evidence="4">The sequence shown here is derived from an EMBL/GenBank/DDBJ whole genome shotgun (WGS) entry which is preliminary data.</text>
</comment>
<dbReference type="AlphaFoldDB" id="A0A2T2YG07"/>
<dbReference type="OrthoDB" id="9808814at2"/>
<dbReference type="SUPFAM" id="SSF51735">
    <property type="entry name" value="NAD(P)-binding Rossmann-fold domains"/>
    <property type="match status" value="1"/>
</dbReference>
<dbReference type="PANTHER" id="PTHR44196">
    <property type="entry name" value="DEHYDROGENASE/REDUCTASE SDR FAMILY MEMBER 7B"/>
    <property type="match status" value="1"/>
</dbReference>
<organism evidence="4 5">
    <name type="scientific">Adhaeribacter arboris</name>
    <dbReference type="NCBI Taxonomy" id="2072846"/>
    <lineage>
        <taxon>Bacteria</taxon>
        <taxon>Pseudomonadati</taxon>
        <taxon>Bacteroidota</taxon>
        <taxon>Cytophagia</taxon>
        <taxon>Cytophagales</taxon>
        <taxon>Hymenobacteraceae</taxon>
        <taxon>Adhaeribacter</taxon>
    </lineage>
</organism>
<dbReference type="PIRSF" id="PIRSF000126">
    <property type="entry name" value="11-beta-HSD1"/>
    <property type="match status" value="1"/>
</dbReference>
<dbReference type="PANTHER" id="PTHR44196:SF2">
    <property type="entry name" value="SHORT-CHAIN DEHYDROGENASE-RELATED"/>
    <property type="match status" value="1"/>
</dbReference>
<keyword evidence="2" id="KW-0560">Oxidoreductase</keyword>
<sequence>MKTALITGASGGIGYELAKEFARHQHNLVLVARSESRLIQIAQELESTYGIQAIALSQDLSNSNAVSAIYTELQSKNIIIDYLVNNAGFGGFGLFVETDWAKEEQMINLNITSLTHFTKVFAREMVKRRSGRILNVASTASFQPGPLMAVYFATKAYVLSFSEAIANELQGTGVMVTALCPGPTESGFLEAAALEGSKLFKAKKLPTSAEVAAYGYKALMSGKTVAIHGFRNWLTANSARFAPRKLVTAIVRKMTEKEVA</sequence>
<evidence type="ECO:0000256" key="2">
    <source>
        <dbReference type="ARBA" id="ARBA00023002"/>
    </source>
</evidence>
<proteinExistence type="inferred from homology"/>